<evidence type="ECO:0000313" key="3">
    <source>
        <dbReference type="EMBL" id="PAA77573.1"/>
    </source>
</evidence>
<dbReference type="AlphaFoldDB" id="A0A267DVI1"/>
<sequence length="150" mass="17193">ARHFTQDQLDTYRECFYLHCKQGRVGTAEQLLLVMRSLGFAPHIDEARKYLAEGKASTGELDFPQFLEILHRHRRAENAERDMMEALKLYDPQGRGTVPVSELRRVLCNQGERLSAREFEGLLREAGVAQSGSVNYRQVVKTLLTPLPDY</sequence>
<dbReference type="EMBL" id="NIVC01003103">
    <property type="protein sequence ID" value="PAA53320.1"/>
    <property type="molecule type" value="Genomic_DNA"/>
</dbReference>
<feature type="domain" description="EF-hand" evidence="1">
    <location>
        <begin position="78"/>
        <end position="113"/>
    </location>
</feature>
<dbReference type="Proteomes" id="UP000215902">
    <property type="component" value="Unassembled WGS sequence"/>
</dbReference>
<dbReference type="PANTHER" id="PTHR23048:SF45">
    <property type="entry name" value="CALMODULIN LIKE 4"/>
    <property type="match status" value="1"/>
</dbReference>
<organism evidence="2 4">
    <name type="scientific">Macrostomum lignano</name>
    <dbReference type="NCBI Taxonomy" id="282301"/>
    <lineage>
        <taxon>Eukaryota</taxon>
        <taxon>Metazoa</taxon>
        <taxon>Spiralia</taxon>
        <taxon>Lophotrochozoa</taxon>
        <taxon>Platyhelminthes</taxon>
        <taxon>Rhabditophora</taxon>
        <taxon>Macrostomorpha</taxon>
        <taxon>Macrostomida</taxon>
        <taxon>Macrostomidae</taxon>
        <taxon>Macrostomum</taxon>
    </lineage>
</organism>
<dbReference type="FunFam" id="1.10.238.10:FF:000001">
    <property type="entry name" value="Calmodulin 1"/>
    <property type="match status" value="1"/>
</dbReference>
<evidence type="ECO:0000313" key="4">
    <source>
        <dbReference type="Proteomes" id="UP000215902"/>
    </source>
</evidence>
<feature type="non-terminal residue" evidence="2">
    <location>
        <position position="1"/>
    </location>
</feature>
<name>A0A267DVI1_9PLAT</name>
<dbReference type="InterPro" id="IPR011992">
    <property type="entry name" value="EF-hand-dom_pair"/>
</dbReference>
<evidence type="ECO:0000259" key="1">
    <source>
        <dbReference type="PROSITE" id="PS50222"/>
    </source>
</evidence>
<dbReference type="Gene3D" id="1.10.238.10">
    <property type="entry name" value="EF-hand"/>
    <property type="match status" value="2"/>
</dbReference>
<dbReference type="OrthoDB" id="435273at2759"/>
<dbReference type="GO" id="GO:0005509">
    <property type="term" value="F:calcium ion binding"/>
    <property type="evidence" value="ECO:0007669"/>
    <property type="project" value="InterPro"/>
</dbReference>
<dbReference type="STRING" id="282301.A0A267DVI1"/>
<accession>A0A267DVI1</accession>
<dbReference type="InterPro" id="IPR002048">
    <property type="entry name" value="EF_hand_dom"/>
</dbReference>
<dbReference type="EMBL" id="NIVC01000735">
    <property type="protein sequence ID" value="PAA77573.1"/>
    <property type="molecule type" value="Genomic_DNA"/>
</dbReference>
<protein>
    <recommendedName>
        <fullName evidence="1">EF-hand domain-containing protein</fullName>
    </recommendedName>
</protein>
<dbReference type="GO" id="GO:0016460">
    <property type="term" value="C:myosin II complex"/>
    <property type="evidence" value="ECO:0007669"/>
    <property type="project" value="TreeGrafter"/>
</dbReference>
<dbReference type="InterPro" id="IPR050230">
    <property type="entry name" value="CALM/Myosin/TropC-like"/>
</dbReference>
<reference evidence="2 4" key="1">
    <citation type="submission" date="2017-06" db="EMBL/GenBank/DDBJ databases">
        <title>A platform for efficient transgenesis in Macrostomum lignano, a flatworm model organism for stem cell research.</title>
        <authorList>
            <person name="Berezikov E."/>
        </authorList>
    </citation>
    <scope>NUCLEOTIDE SEQUENCE [LARGE SCALE GENOMIC DNA]</scope>
    <source>
        <strain evidence="2">DV1</strain>
        <tissue evidence="2">Whole organism</tissue>
    </source>
</reference>
<proteinExistence type="predicted"/>
<evidence type="ECO:0000313" key="2">
    <source>
        <dbReference type="EMBL" id="PAA53320.1"/>
    </source>
</evidence>
<dbReference type="PANTHER" id="PTHR23048">
    <property type="entry name" value="MYOSIN LIGHT CHAIN 1, 3"/>
    <property type="match status" value="1"/>
</dbReference>
<comment type="caution">
    <text evidence="2">The sequence shown here is derived from an EMBL/GenBank/DDBJ whole genome shotgun (WGS) entry which is preliminary data.</text>
</comment>
<gene>
    <name evidence="2" type="ORF">BOX15_Mlig034278g1</name>
    <name evidence="3" type="ORF">BOX15_Mlig034278g2</name>
</gene>
<dbReference type="SUPFAM" id="SSF47473">
    <property type="entry name" value="EF-hand"/>
    <property type="match status" value="1"/>
</dbReference>
<keyword evidence="4" id="KW-1185">Reference proteome</keyword>
<dbReference type="PROSITE" id="PS50222">
    <property type="entry name" value="EF_HAND_2"/>
    <property type="match status" value="1"/>
</dbReference>